<dbReference type="AlphaFoldDB" id="A0A2K3DT76"/>
<dbReference type="RefSeq" id="XP_001697754.2">
    <property type="nucleotide sequence ID" value="XM_001697702.2"/>
</dbReference>
<evidence type="ECO:0000313" key="1">
    <source>
        <dbReference type="EMBL" id="PNW83732.1"/>
    </source>
</evidence>
<accession>A0A2K3DT76</accession>
<sequence>MQSAADSASAFYDVQERIDSTFLEALLQSEARHELRAKCRAKLCGFICRFELRVFCRMRSLTLYKDALAKGAELLRFPSDALALLELMADADKSWNAVGFRDAVLTPGNEAVRGAWNEAVVAKGMLPEELAALQLLKCSIPVGDEDSPCGHIGTSPAEALDELESGRLLMPEEDAHLKEPLFKLLGLLAAPPAAAAPAATAGV</sequence>
<dbReference type="GeneID" id="5723261"/>
<dbReference type="Gramene" id="PNW83732">
    <property type="protein sequence ID" value="PNW83732"/>
    <property type="gene ID" value="CHLRE_05g240950v5"/>
</dbReference>
<name>A0A2K3DT76_CHLRE</name>
<gene>
    <name evidence="1" type="ORF">CHLRE_05g240950v5</name>
</gene>
<dbReference type="PaxDb" id="3055-EDO99906"/>
<keyword evidence="2" id="KW-1185">Reference proteome</keyword>
<proteinExistence type="predicted"/>
<dbReference type="EMBL" id="CM008966">
    <property type="protein sequence ID" value="PNW83732.1"/>
    <property type="molecule type" value="Genomic_DNA"/>
</dbReference>
<organism evidence="1 2">
    <name type="scientific">Chlamydomonas reinhardtii</name>
    <name type="common">Chlamydomonas smithii</name>
    <dbReference type="NCBI Taxonomy" id="3055"/>
    <lineage>
        <taxon>Eukaryota</taxon>
        <taxon>Viridiplantae</taxon>
        <taxon>Chlorophyta</taxon>
        <taxon>core chlorophytes</taxon>
        <taxon>Chlorophyceae</taxon>
        <taxon>CS clade</taxon>
        <taxon>Chlamydomonadales</taxon>
        <taxon>Chlamydomonadaceae</taxon>
        <taxon>Chlamydomonas</taxon>
    </lineage>
</organism>
<dbReference type="ExpressionAtlas" id="A0A2K3DT76">
    <property type="expression patterns" value="baseline and differential"/>
</dbReference>
<evidence type="ECO:0000313" key="2">
    <source>
        <dbReference type="Proteomes" id="UP000006906"/>
    </source>
</evidence>
<dbReference type="KEGG" id="cre:CHLRE_05g240950v5"/>
<dbReference type="Proteomes" id="UP000006906">
    <property type="component" value="Chromosome 5"/>
</dbReference>
<protein>
    <submittedName>
        <fullName evidence="1">Uncharacterized protein</fullName>
    </submittedName>
</protein>
<reference evidence="1 2" key="1">
    <citation type="journal article" date="2007" name="Science">
        <title>The Chlamydomonas genome reveals the evolution of key animal and plant functions.</title>
        <authorList>
            <person name="Merchant S.S."/>
            <person name="Prochnik S.E."/>
            <person name="Vallon O."/>
            <person name="Harris E.H."/>
            <person name="Karpowicz S.J."/>
            <person name="Witman G.B."/>
            <person name="Terry A."/>
            <person name="Salamov A."/>
            <person name="Fritz-Laylin L.K."/>
            <person name="Marechal-Drouard L."/>
            <person name="Marshall W.F."/>
            <person name="Qu L.H."/>
            <person name="Nelson D.R."/>
            <person name="Sanderfoot A.A."/>
            <person name="Spalding M.H."/>
            <person name="Kapitonov V.V."/>
            <person name="Ren Q."/>
            <person name="Ferris P."/>
            <person name="Lindquist E."/>
            <person name="Shapiro H."/>
            <person name="Lucas S.M."/>
            <person name="Grimwood J."/>
            <person name="Schmutz J."/>
            <person name="Cardol P."/>
            <person name="Cerutti H."/>
            <person name="Chanfreau G."/>
            <person name="Chen C.L."/>
            <person name="Cognat V."/>
            <person name="Croft M.T."/>
            <person name="Dent R."/>
            <person name="Dutcher S."/>
            <person name="Fernandez E."/>
            <person name="Fukuzawa H."/>
            <person name="Gonzalez-Ballester D."/>
            <person name="Gonzalez-Halphen D."/>
            <person name="Hallmann A."/>
            <person name="Hanikenne M."/>
            <person name="Hippler M."/>
            <person name="Inwood W."/>
            <person name="Jabbari K."/>
            <person name="Kalanon M."/>
            <person name="Kuras R."/>
            <person name="Lefebvre P.A."/>
            <person name="Lemaire S.D."/>
            <person name="Lobanov A.V."/>
            <person name="Lohr M."/>
            <person name="Manuell A."/>
            <person name="Meier I."/>
            <person name="Mets L."/>
            <person name="Mittag M."/>
            <person name="Mittelmeier T."/>
            <person name="Moroney J.V."/>
            <person name="Moseley J."/>
            <person name="Napoli C."/>
            <person name="Nedelcu A.M."/>
            <person name="Niyogi K."/>
            <person name="Novoselov S.V."/>
            <person name="Paulsen I.T."/>
            <person name="Pazour G."/>
            <person name="Purton S."/>
            <person name="Ral J.P."/>
            <person name="Riano-Pachon D.M."/>
            <person name="Riekhof W."/>
            <person name="Rymarquis L."/>
            <person name="Schroda M."/>
            <person name="Stern D."/>
            <person name="Umen J."/>
            <person name="Willows R."/>
            <person name="Wilson N."/>
            <person name="Zimmer S.L."/>
            <person name="Allmer J."/>
            <person name="Balk J."/>
            <person name="Bisova K."/>
            <person name="Chen C.J."/>
            <person name="Elias M."/>
            <person name="Gendler K."/>
            <person name="Hauser C."/>
            <person name="Lamb M.R."/>
            <person name="Ledford H."/>
            <person name="Long J.C."/>
            <person name="Minagawa J."/>
            <person name="Page M.D."/>
            <person name="Pan J."/>
            <person name="Pootakham W."/>
            <person name="Roje S."/>
            <person name="Rose A."/>
            <person name="Stahlberg E."/>
            <person name="Terauchi A.M."/>
            <person name="Yang P."/>
            <person name="Ball S."/>
            <person name="Bowler C."/>
            <person name="Dieckmann C.L."/>
            <person name="Gladyshev V.N."/>
            <person name="Green P."/>
            <person name="Jorgensen R."/>
            <person name="Mayfield S."/>
            <person name="Mueller-Roeber B."/>
            <person name="Rajamani S."/>
            <person name="Sayre R.T."/>
            <person name="Brokstein P."/>
            <person name="Dubchak I."/>
            <person name="Goodstein D."/>
            <person name="Hornick L."/>
            <person name="Huang Y.W."/>
            <person name="Jhaveri J."/>
            <person name="Luo Y."/>
            <person name="Martinez D."/>
            <person name="Ngau W.C."/>
            <person name="Otillar B."/>
            <person name="Poliakov A."/>
            <person name="Porter A."/>
            <person name="Szajkowski L."/>
            <person name="Werner G."/>
            <person name="Zhou K."/>
            <person name="Grigoriev I.V."/>
            <person name="Rokhsar D.S."/>
            <person name="Grossman A.R."/>
        </authorList>
    </citation>
    <scope>NUCLEOTIDE SEQUENCE [LARGE SCALE GENOMIC DNA]</scope>
    <source>
        <strain evidence="2">CC-503</strain>
    </source>
</reference>